<protein>
    <recommendedName>
        <fullName evidence="3">Reverse transcriptase zinc-binding domain-containing protein</fullName>
    </recommendedName>
</protein>
<reference evidence="1 2" key="1">
    <citation type="submission" date="2015-08" db="EMBL/GenBank/DDBJ databases">
        <title>Genome sequencing of Penicillium nordicum.</title>
        <authorList>
            <person name="Nguyen H.D."/>
            <person name="Seifert K.A."/>
        </authorList>
    </citation>
    <scope>NUCLEOTIDE SEQUENCE [LARGE SCALE GENOMIC DNA]</scope>
    <source>
        <strain evidence="1 2">DAOMC 185683</strain>
    </source>
</reference>
<accession>A0A0M9W9L9</accession>
<evidence type="ECO:0008006" key="3">
    <source>
        <dbReference type="Google" id="ProtNLM"/>
    </source>
</evidence>
<name>A0A0M9W9L9_9EURO</name>
<proteinExistence type="predicted"/>
<evidence type="ECO:0000313" key="2">
    <source>
        <dbReference type="Proteomes" id="UP000037696"/>
    </source>
</evidence>
<dbReference type="OrthoDB" id="3261222at2759"/>
<comment type="caution">
    <text evidence="1">The sequence shown here is derived from an EMBL/GenBank/DDBJ whole genome shotgun (WGS) entry which is preliminary data.</text>
</comment>
<dbReference type="EMBL" id="LHQQ01000437">
    <property type="protein sequence ID" value="KOS36535.1"/>
    <property type="molecule type" value="Genomic_DNA"/>
</dbReference>
<dbReference type="STRING" id="229535.A0A0M9W9L9"/>
<dbReference type="AlphaFoldDB" id="A0A0M9W9L9"/>
<organism evidence="1 2">
    <name type="scientific">Penicillium nordicum</name>
    <dbReference type="NCBI Taxonomy" id="229535"/>
    <lineage>
        <taxon>Eukaryota</taxon>
        <taxon>Fungi</taxon>
        <taxon>Dikarya</taxon>
        <taxon>Ascomycota</taxon>
        <taxon>Pezizomycotina</taxon>
        <taxon>Eurotiomycetes</taxon>
        <taxon>Eurotiomycetidae</taxon>
        <taxon>Eurotiales</taxon>
        <taxon>Aspergillaceae</taxon>
        <taxon>Penicillium</taxon>
    </lineage>
</organism>
<gene>
    <name evidence="1" type="ORF">ACN38_g12716</name>
</gene>
<dbReference type="Proteomes" id="UP000037696">
    <property type="component" value="Unassembled WGS sequence"/>
</dbReference>
<evidence type="ECO:0000313" key="1">
    <source>
        <dbReference type="EMBL" id="KOS36535.1"/>
    </source>
</evidence>
<dbReference type="PRINTS" id="PR01345">
    <property type="entry name" value="CERVTRCPTASE"/>
</dbReference>
<sequence>MRKSDHESFIIKGQTVVPGNHVKILGVLMDTRLKYKEHIARAASKGLEAAMELRRLRGLSPATARQLFTSTVAPVVDYASNVWMHACKDKAIGPINRVQRVGAQAIVGTFLTVATSVAEAEAHIATARQRFWRRAVKMWTDMHTLPETNPLRRGTDRIRKFRRYHRSPLYRVADALKHIDMETLETINPFTLAPWEERMQPDMDQPQDVQTRAGLYMQIAVSSSARNELVGFGVAIEKQPPRYRKLRLKTLSVTLGARAEQNPFSAELAAMAHALKMVVGIKDYRITLLTSNKAAALTLRNPRRQSGQELIRTSEDNKLSSLAKEQARTATQEDALQQERVPRMKSTTLNIARSQAVPCSELLENIGRHAKRVDAALPGKHTRLLYDRLTWKEATVLAQLRTGMARLNGYLNQINVAETDQCDCGQARETVQHFLFRCRKWTAHRTELLQCTQAHRGNISFALGGKQPSDDQNWTPNLEAVRASIRFAIATGRLEAT</sequence>
<keyword evidence="2" id="KW-1185">Reference proteome</keyword>